<sequence length="511" mass="55696">MSLKPQNDFKAFSISNNANVVSQERYEESRSLKNGFPPDNVTTHELNKVLRQSSTISSVVANFIATHSGGDDVLDDGDIAKLTAQLNSALEKKITTEIPSTSLTQKGIVQLTNKTGDSNILAVTQKLASDINDNANNKLAKDLNGADIPDKNEFVKNLGLTETVQKANYAVPNSRKINGKVLSGDVSLNAGDVGALPISSTLNAQTGTLRINNGSNWPNIEFRAANKHFIGIEGTAGNRLTIYANDENSNRRYTLATPEKSGTLATVDDVISTNGGVVGKNSYSTIDNFDNVRPNSTYFGYANETMNAPAEAGAGIRFSHSATGPFKLYDLMIHSAYGSGTLYYRSKNGDGAGKWNPWYMIWSTLNAKPDANGFLKKSSPIVEIYPDGTFTTNDESKGTKVTKEGTGTYRISNISGYNVDKGWGVHGGISAPKDNNGLELIFVDDRVQCDGSIIIETFHRQHSHLPERFQNWRLKSIDDNGDRVFYEDGEPCDIPKNCRLDVRVQMPTDSI</sequence>
<dbReference type="GO" id="GO:0046718">
    <property type="term" value="P:symbiont entry into host cell"/>
    <property type="evidence" value="ECO:0007669"/>
    <property type="project" value="InterPro"/>
</dbReference>
<dbReference type="InterPro" id="IPR005068">
    <property type="entry name" value="Phage_lambda_Stf-r2"/>
</dbReference>
<dbReference type="EMBL" id="NSCI01000001">
    <property type="protein sequence ID" value="RAW93421.1"/>
    <property type="molecule type" value="Genomic_DNA"/>
</dbReference>
<feature type="domain" description="Phage tail protein C-terminal" evidence="1">
    <location>
        <begin position="366"/>
        <end position="507"/>
    </location>
</feature>
<dbReference type="AlphaFoldDB" id="A0A329VS93"/>
<comment type="caution">
    <text evidence="2">The sequence shown here is derived from an EMBL/GenBank/DDBJ whole genome shotgun (WGS) entry which is preliminary data.</text>
</comment>
<dbReference type="Pfam" id="PF03406">
    <property type="entry name" value="Phage_fiber_2"/>
    <property type="match status" value="1"/>
</dbReference>
<evidence type="ECO:0000259" key="1">
    <source>
        <dbReference type="Pfam" id="PF25670"/>
    </source>
</evidence>
<protein>
    <submittedName>
        <fullName evidence="2">Phage tail protein</fullName>
    </submittedName>
</protein>
<accession>A0A329VS93</accession>
<organism evidence="2 3">
    <name type="scientific">Photorhabdus laumondii subsp. clarkei</name>
    <dbReference type="NCBI Taxonomy" id="2029685"/>
    <lineage>
        <taxon>Bacteria</taxon>
        <taxon>Pseudomonadati</taxon>
        <taxon>Pseudomonadota</taxon>
        <taxon>Gammaproteobacteria</taxon>
        <taxon>Enterobacterales</taxon>
        <taxon>Morganellaceae</taxon>
        <taxon>Photorhabdus</taxon>
    </lineage>
</organism>
<evidence type="ECO:0000313" key="3">
    <source>
        <dbReference type="Proteomes" id="UP000250870"/>
    </source>
</evidence>
<dbReference type="RefSeq" id="WP_113024294.1">
    <property type="nucleotide sequence ID" value="NZ_CAWNWQ010000001.1"/>
</dbReference>
<dbReference type="InterPro" id="IPR058008">
    <property type="entry name" value="Gp26_C"/>
</dbReference>
<gene>
    <name evidence="2" type="ORF">CKY01_00350</name>
</gene>
<name>A0A329VS93_9GAMM</name>
<dbReference type="Proteomes" id="UP000250870">
    <property type="component" value="Unassembled WGS sequence"/>
</dbReference>
<dbReference type="GO" id="GO:0019062">
    <property type="term" value="P:virion attachment to host cell"/>
    <property type="evidence" value="ECO:0007669"/>
    <property type="project" value="InterPro"/>
</dbReference>
<proteinExistence type="predicted"/>
<reference evidence="2 3" key="1">
    <citation type="journal article" date="2018" name="Int. J. Syst. Evol. Microbiol.">
        <title>Whole-genome-based revisit of Photorhabdus phylogeny: proposal for the elevation of most Photorhabdus subspecies to the species level and description of one novel species Photorhabdus bodei sp. nov., and one novel subspecies Photorhabdus laumondii subsp. clarkei subsp. nov.</title>
        <authorList>
            <person name="Machado R.A.R."/>
            <person name="Wuthrich D."/>
            <person name="Kuhnert P."/>
            <person name="Arce C.C.M."/>
            <person name="Thonen L."/>
            <person name="Ruiz C."/>
            <person name="Zhang X."/>
            <person name="Robert C.A.M."/>
            <person name="Karimi J."/>
            <person name="Kamali S."/>
            <person name="Ma J."/>
            <person name="Bruggmann R."/>
            <person name="Erb M."/>
        </authorList>
    </citation>
    <scope>NUCLEOTIDE SEQUENCE [LARGE SCALE GENOMIC DNA]</scope>
    <source>
        <strain evidence="2 3">BOJ-47</strain>
    </source>
</reference>
<dbReference type="Pfam" id="PF25670">
    <property type="entry name" value="Phage_tail_C_2"/>
    <property type="match status" value="1"/>
</dbReference>
<evidence type="ECO:0000313" key="2">
    <source>
        <dbReference type="EMBL" id="RAW93421.1"/>
    </source>
</evidence>